<dbReference type="OrthoDB" id="9945500at2"/>
<proteinExistence type="predicted"/>
<dbReference type="Proteomes" id="UP000198515">
    <property type="component" value="Unassembled WGS sequence"/>
</dbReference>
<name>A0A1C4G1B8_9ENTR</name>
<organism evidence="1 2">
    <name type="scientific">Kosakonia oryziphila</name>
    <dbReference type="NCBI Taxonomy" id="1005667"/>
    <lineage>
        <taxon>Bacteria</taxon>
        <taxon>Pseudomonadati</taxon>
        <taxon>Pseudomonadota</taxon>
        <taxon>Gammaproteobacteria</taxon>
        <taxon>Enterobacterales</taxon>
        <taxon>Enterobacteriaceae</taxon>
        <taxon>Kosakonia</taxon>
    </lineage>
</organism>
<dbReference type="AlphaFoldDB" id="A0A1C4G1B8"/>
<reference evidence="2" key="1">
    <citation type="submission" date="2016-08" db="EMBL/GenBank/DDBJ databases">
        <authorList>
            <person name="Varghese N."/>
            <person name="Submissions Spin"/>
        </authorList>
    </citation>
    <scope>NUCLEOTIDE SEQUENCE [LARGE SCALE GENOMIC DNA]</scope>
    <source>
        <strain evidence="2">REICA_142</strain>
    </source>
</reference>
<protein>
    <submittedName>
        <fullName evidence="1">Uncharacterized protein</fullName>
    </submittedName>
</protein>
<dbReference type="RefSeq" id="WP_090137624.1">
    <property type="nucleotide sequence ID" value="NZ_FMBC01000049.1"/>
</dbReference>
<accession>A0A1C4G1B8</accession>
<dbReference type="EMBL" id="FMBC01000049">
    <property type="protein sequence ID" value="SCC62039.1"/>
    <property type="molecule type" value="Genomic_DNA"/>
</dbReference>
<keyword evidence="2" id="KW-1185">Reference proteome</keyword>
<evidence type="ECO:0000313" key="2">
    <source>
        <dbReference type="Proteomes" id="UP000198515"/>
    </source>
</evidence>
<sequence>MKKDTLSVCILGLPKPWGVEFKYDLQQTNEENALSALIKAAMVAGLDVGKRITSSESSIYITDCEPADTGKTVYEAVFELNDGKKILGYSDQDQPVVDGEYYCCAANKDLKGSVFVAARYVTNFRFTPI</sequence>
<evidence type="ECO:0000313" key="1">
    <source>
        <dbReference type="EMBL" id="SCC62039.1"/>
    </source>
</evidence>
<gene>
    <name evidence="1" type="ORF">GA0061070_10495</name>
</gene>